<reference evidence="2 3" key="1">
    <citation type="journal article" date="2023" name="Microbiol. Resour. Announc.">
        <title>Complete Genome Sequence of Mycobacterium wuenschmanii, a novel Nontuberculous Mycobacterium Isolated from a captive population of Amazon Milk Frogs.</title>
        <authorList>
            <person name="Hicks J."/>
            <person name="Zeineldin M."/>
            <person name="Ward H."/>
            <person name="Wuenschmann A."/>
            <person name="Camp P."/>
            <person name="Farrell D."/>
            <person name="Lehman K."/>
            <person name="Thacker T."/>
            <person name="Cuthbert E."/>
        </authorList>
    </citation>
    <scope>NUCLEOTIDE SEQUENCE [LARGE SCALE GENOMIC DNA]</scope>
    <source>
        <strain evidence="2 3">Wuenschmanii</strain>
    </source>
</reference>
<name>A0ABY8W3J8_9MYCO</name>
<dbReference type="Gene3D" id="3.40.430.10">
    <property type="entry name" value="Dihydrofolate Reductase, subunit A"/>
    <property type="match status" value="1"/>
</dbReference>
<dbReference type="InterPro" id="IPR050765">
    <property type="entry name" value="Riboflavin_Biosynth_HTPR"/>
</dbReference>
<keyword evidence="3" id="KW-1185">Reference proteome</keyword>
<dbReference type="SUPFAM" id="SSF53597">
    <property type="entry name" value="Dihydrofolate reductase-like"/>
    <property type="match status" value="1"/>
</dbReference>
<dbReference type="RefSeq" id="WP_285189586.1">
    <property type="nucleotide sequence ID" value="NZ_CP126981.1"/>
</dbReference>
<dbReference type="InterPro" id="IPR024072">
    <property type="entry name" value="DHFR-like_dom_sf"/>
</dbReference>
<proteinExistence type="predicted"/>
<accession>A0ABY8W3J8</accession>
<dbReference type="EMBL" id="CP126981">
    <property type="protein sequence ID" value="WIM89032.1"/>
    <property type="molecule type" value="Genomic_DNA"/>
</dbReference>
<dbReference type="PANTHER" id="PTHR38011:SF2">
    <property type="entry name" value="BIFUNCTIONAL DEAMINASE-REDUCTASE DOMAIN PROTEIN"/>
    <property type="match status" value="1"/>
</dbReference>
<evidence type="ECO:0000313" key="2">
    <source>
        <dbReference type="EMBL" id="WIM89032.1"/>
    </source>
</evidence>
<gene>
    <name evidence="2" type="ORF">PT015_06055</name>
</gene>
<organism evidence="2 3">
    <name type="scientific">Candidatus Mycobacterium wuenschmannii</name>
    <dbReference type="NCBI Taxonomy" id="3027808"/>
    <lineage>
        <taxon>Bacteria</taxon>
        <taxon>Bacillati</taxon>
        <taxon>Actinomycetota</taxon>
        <taxon>Actinomycetes</taxon>
        <taxon>Mycobacteriales</taxon>
        <taxon>Mycobacteriaceae</taxon>
        <taxon>Mycobacterium</taxon>
    </lineage>
</organism>
<evidence type="ECO:0000313" key="3">
    <source>
        <dbReference type="Proteomes" id="UP001236585"/>
    </source>
</evidence>
<dbReference type="Pfam" id="PF01872">
    <property type="entry name" value="RibD_C"/>
    <property type="match status" value="1"/>
</dbReference>
<evidence type="ECO:0000259" key="1">
    <source>
        <dbReference type="Pfam" id="PF01872"/>
    </source>
</evidence>
<protein>
    <submittedName>
        <fullName evidence="2">Dihydrofolate reductase family protein</fullName>
    </submittedName>
</protein>
<sequence>MRIVLSDFISLDGVVQAPGGEGEDSDGGFRHGGWSMPYFDPEAMGPAVGELMDATEALLFGRRTWQAMSAAWPERAGDPFADRMNEIPKYLASRTLGEQELNWPNTTLLPADDVIGAVRELRARDGGVVQVMGSASLAAQLVGHDLVDEYRLMIEPILLGGGKRVFPDDGAARALKLVSATTTATGVLICTYRPEGR</sequence>
<dbReference type="Proteomes" id="UP001236585">
    <property type="component" value="Chromosome"/>
</dbReference>
<dbReference type="PANTHER" id="PTHR38011">
    <property type="entry name" value="DIHYDROFOLATE REDUCTASE FAMILY PROTEIN (AFU_ORTHOLOGUE AFUA_8G06820)"/>
    <property type="match status" value="1"/>
</dbReference>
<feature type="domain" description="Bacterial bifunctional deaminase-reductase C-terminal" evidence="1">
    <location>
        <begin position="4"/>
        <end position="188"/>
    </location>
</feature>
<dbReference type="InterPro" id="IPR002734">
    <property type="entry name" value="RibDG_C"/>
</dbReference>